<dbReference type="RefSeq" id="XP_001271835.1">
    <property type="nucleotide sequence ID" value="XM_001271834.1"/>
</dbReference>
<comment type="subcellular location">
    <subcellularLocation>
        <location evidence="5">Secreted</location>
        <location evidence="5">Cell wall</location>
    </subcellularLocation>
</comment>
<organism evidence="6 7">
    <name type="scientific">Aspergillus clavatus (strain ATCC 1007 / CBS 513.65 / DSM 816 / NCTC 3887 / NRRL 1 / QM 1276 / 107)</name>
    <dbReference type="NCBI Taxonomy" id="344612"/>
    <lineage>
        <taxon>Eukaryota</taxon>
        <taxon>Fungi</taxon>
        <taxon>Dikarya</taxon>
        <taxon>Ascomycota</taxon>
        <taxon>Pezizomycotina</taxon>
        <taxon>Eurotiomycetes</taxon>
        <taxon>Eurotiomycetidae</taxon>
        <taxon>Eurotiales</taxon>
        <taxon>Aspergillaceae</taxon>
        <taxon>Aspergillus</taxon>
        <taxon>Aspergillus subgen. Fumigati</taxon>
    </lineage>
</organism>
<proteinExistence type="inferred from homology"/>
<evidence type="ECO:0000256" key="1">
    <source>
        <dbReference type="ARBA" id="ARBA00010446"/>
    </source>
</evidence>
<evidence type="ECO:0000256" key="3">
    <source>
        <dbReference type="ARBA" id="ARBA00022729"/>
    </source>
</evidence>
<dbReference type="SMART" id="SM00075">
    <property type="entry name" value="HYDRO"/>
    <property type="match status" value="1"/>
</dbReference>
<dbReference type="KEGG" id="act:ACLA_048810"/>
<evidence type="ECO:0000256" key="4">
    <source>
        <dbReference type="ARBA" id="ARBA00023157"/>
    </source>
</evidence>
<keyword evidence="5" id="KW-0134">Cell wall</keyword>
<dbReference type="InterPro" id="IPR019778">
    <property type="entry name" value="Class_I_Hydrophobin_CS"/>
</dbReference>
<dbReference type="Pfam" id="PF01185">
    <property type="entry name" value="Hydrophobin"/>
    <property type="match status" value="1"/>
</dbReference>
<accession>A1CHQ4</accession>
<dbReference type="InterPro" id="IPR001338">
    <property type="entry name" value="Class_I_Hydrophobin"/>
</dbReference>
<protein>
    <recommendedName>
        <fullName evidence="5">Hydrophobin</fullName>
    </recommendedName>
</protein>
<dbReference type="AlphaFoldDB" id="A1CHQ4"/>
<feature type="chain" id="PRO_5013984629" description="Hydrophobin" evidence="5">
    <location>
        <begin position="19"/>
        <end position="145"/>
    </location>
</feature>
<keyword evidence="7" id="KW-1185">Reference proteome</keyword>
<gene>
    <name evidence="6" type="ORF">ACLA_048810</name>
</gene>
<reference evidence="6 7" key="1">
    <citation type="journal article" date="2008" name="PLoS Genet.">
        <title>Genomic islands in the pathogenic filamentous fungus Aspergillus fumigatus.</title>
        <authorList>
            <person name="Fedorova N.D."/>
            <person name="Khaldi N."/>
            <person name="Joardar V.S."/>
            <person name="Maiti R."/>
            <person name="Amedeo P."/>
            <person name="Anderson M.J."/>
            <person name="Crabtree J."/>
            <person name="Silva J.C."/>
            <person name="Badger J.H."/>
            <person name="Albarraq A."/>
            <person name="Angiuoli S."/>
            <person name="Bussey H."/>
            <person name="Bowyer P."/>
            <person name="Cotty P.J."/>
            <person name="Dyer P.S."/>
            <person name="Egan A."/>
            <person name="Galens K."/>
            <person name="Fraser-Liggett C.M."/>
            <person name="Haas B.J."/>
            <person name="Inman J.M."/>
            <person name="Kent R."/>
            <person name="Lemieux S."/>
            <person name="Malavazi I."/>
            <person name="Orvis J."/>
            <person name="Roemer T."/>
            <person name="Ronning C.M."/>
            <person name="Sundaram J.P."/>
            <person name="Sutton G."/>
            <person name="Turner G."/>
            <person name="Venter J.C."/>
            <person name="White O.R."/>
            <person name="Whitty B.R."/>
            <person name="Youngman P."/>
            <person name="Wolfe K.H."/>
            <person name="Goldman G.H."/>
            <person name="Wortman J.R."/>
            <person name="Jiang B."/>
            <person name="Denning D.W."/>
            <person name="Nierman W.C."/>
        </authorList>
    </citation>
    <scope>NUCLEOTIDE SEQUENCE [LARGE SCALE GENOMIC DNA]</scope>
    <source>
        <strain evidence="7">ATCC 1007 / CBS 513.65 / DSM 816 / NCTC 3887 / NRRL 1</strain>
    </source>
</reference>
<dbReference type="OMA" id="ILAFDQC"/>
<dbReference type="GO" id="GO:0009277">
    <property type="term" value="C:fungal-type cell wall"/>
    <property type="evidence" value="ECO:0007669"/>
    <property type="project" value="InterPro"/>
</dbReference>
<keyword evidence="4 5" id="KW-1015">Disulfide bond</keyword>
<evidence type="ECO:0000256" key="2">
    <source>
        <dbReference type="ARBA" id="ARBA00022525"/>
    </source>
</evidence>
<dbReference type="GO" id="GO:0005199">
    <property type="term" value="F:structural constituent of cell wall"/>
    <property type="evidence" value="ECO:0007669"/>
    <property type="project" value="InterPro"/>
</dbReference>
<keyword evidence="2 5" id="KW-0964">Secreted</keyword>
<name>A1CHQ4_ASPCL</name>
<dbReference type="eggNOG" id="ENOG502T10M">
    <property type="taxonomic scope" value="Eukaryota"/>
</dbReference>
<evidence type="ECO:0000313" key="6">
    <source>
        <dbReference type="EMBL" id="EAW10409.1"/>
    </source>
</evidence>
<feature type="signal peptide" evidence="5">
    <location>
        <begin position="1"/>
        <end position="18"/>
    </location>
</feature>
<dbReference type="EMBL" id="DS027054">
    <property type="protein sequence ID" value="EAW10409.1"/>
    <property type="molecule type" value="Genomic_DNA"/>
</dbReference>
<dbReference type="GeneID" id="4704051"/>
<dbReference type="PROSITE" id="PS00956">
    <property type="entry name" value="HYDROPHOBIN"/>
    <property type="match status" value="1"/>
</dbReference>
<evidence type="ECO:0000256" key="5">
    <source>
        <dbReference type="RuleBase" id="RU365009"/>
    </source>
</evidence>
<dbReference type="OrthoDB" id="4225815at2759"/>
<dbReference type="Proteomes" id="UP000006701">
    <property type="component" value="Unassembled WGS sequence"/>
</dbReference>
<dbReference type="HOGENOM" id="CLU_106380_1_0_1"/>
<evidence type="ECO:0000313" key="7">
    <source>
        <dbReference type="Proteomes" id="UP000006701"/>
    </source>
</evidence>
<keyword evidence="3 5" id="KW-0732">Signal</keyword>
<comment type="similarity">
    <text evidence="1 5">Belongs to the fungal hydrophobin family.</text>
</comment>
<sequence>MKFALSIAGLVLAVSVAARPGSSPQFPILPSGMTVQQAAEKCGDQAQLSCCNQASMGGDSTNIDQGIAAGLLKDVLGGGSVNQGVNLFHQCAKLDLQIPIIGVPIQDALNQRCKQNVACCQAPKADASNDGVALSLPCIALGSVI</sequence>
<dbReference type="VEuPathDB" id="FungiDB:ACLA_048810"/>